<gene>
    <name evidence="9" type="primary">LOC103180583</name>
</gene>
<evidence type="ECO:0000256" key="7">
    <source>
        <dbReference type="ARBA" id="ARBA00023201"/>
    </source>
</evidence>
<dbReference type="GO" id="GO:0015141">
    <property type="term" value="F:succinate transmembrane transporter activity"/>
    <property type="evidence" value="ECO:0007669"/>
    <property type="project" value="TreeGrafter"/>
</dbReference>
<dbReference type="Proteomes" id="UP000314986">
    <property type="component" value="Unassembled WGS sequence"/>
</dbReference>
<evidence type="ECO:0000313" key="10">
    <source>
        <dbReference type="Proteomes" id="UP000314986"/>
    </source>
</evidence>
<feature type="transmembrane region" description="Helical" evidence="8">
    <location>
        <begin position="392"/>
        <end position="412"/>
    </location>
</feature>
<reference evidence="9" key="5">
    <citation type="submission" date="2025-09" db="UniProtKB">
        <authorList>
            <consortium name="Ensembl"/>
        </authorList>
    </citation>
    <scope>IDENTIFICATION</scope>
</reference>
<dbReference type="InterPro" id="IPR001898">
    <property type="entry name" value="SLC13A/DASS"/>
</dbReference>
<dbReference type="CDD" id="cd01115">
    <property type="entry name" value="SLC13_permease"/>
    <property type="match status" value="1"/>
</dbReference>
<dbReference type="GO" id="GO:0017153">
    <property type="term" value="F:sodium:dicarboxylate symporter activity"/>
    <property type="evidence" value="ECO:0007669"/>
    <property type="project" value="TreeGrafter"/>
</dbReference>
<feature type="transmembrane region" description="Helical" evidence="8">
    <location>
        <begin position="251"/>
        <end position="272"/>
    </location>
</feature>
<evidence type="ECO:0000256" key="8">
    <source>
        <dbReference type="SAM" id="Phobius"/>
    </source>
</evidence>
<reference evidence="10" key="1">
    <citation type="journal article" date="2006" name="Science">
        <title>Ancient noncoding elements conserved in the human genome.</title>
        <authorList>
            <person name="Venkatesh B."/>
            <person name="Kirkness E.F."/>
            <person name="Loh Y.H."/>
            <person name="Halpern A.L."/>
            <person name="Lee A.P."/>
            <person name="Johnson J."/>
            <person name="Dandona N."/>
            <person name="Viswanathan L.D."/>
            <person name="Tay A."/>
            <person name="Venter J.C."/>
            <person name="Strausberg R.L."/>
            <person name="Brenner S."/>
        </authorList>
    </citation>
    <scope>NUCLEOTIDE SEQUENCE [LARGE SCALE GENOMIC DNA]</scope>
</reference>
<evidence type="ECO:0000313" key="9">
    <source>
        <dbReference type="Ensembl" id="ENSCMIP00000031240.1"/>
    </source>
</evidence>
<keyword evidence="4 8" id="KW-0812">Transmembrane</keyword>
<keyword evidence="7" id="KW-0915">Sodium</keyword>
<keyword evidence="3" id="KW-0813">Transport</keyword>
<proteinExistence type="inferred from homology"/>
<dbReference type="GO" id="GO:0071285">
    <property type="term" value="P:cellular response to lithium ion"/>
    <property type="evidence" value="ECO:0007669"/>
    <property type="project" value="TreeGrafter"/>
</dbReference>
<dbReference type="PANTHER" id="PTHR10283">
    <property type="entry name" value="SOLUTE CARRIER FAMILY 13 MEMBER"/>
    <property type="match status" value="1"/>
</dbReference>
<protein>
    <submittedName>
        <fullName evidence="9">Solute carrier family 13 member 5</fullName>
    </submittedName>
</protein>
<dbReference type="AlphaFoldDB" id="A0A4W3JG79"/>
<keyword evidence="6 8" id="KW-0472">Membrane</keyword>
<dbReference type="Pfam" id="PF00939">
    <property type="entry name" value="Na_sulph_symp"/>
    <property type="match status" value="1"/>
</dbReference>
<reference evidence="10" key="3">
    <citation type="journal article" date="2014" name="Nature">
        <title>Elephant shark genome provides unique insights into gnathostome evolution.</title>
        <authorList>
            <consortium name="International Elephant Shark Genome Sequencing Consortium"/>
            <person name="Venkatesh B."/>
            <person name="Lee A.P."/>
            <person name="Ravi V."/>
            <person name="Maurya A.K."/>
            <person name="Lian M.M."/>
            <person name="Swann J.B."/>
            <person name="Ohta Y."/>
            <person name="Flajnik M.F."/>
            <person name="Sutoh Y."/>
            <person name="Kasahara M."/>
            <person name="Hoon S."/>
            <person name="Gangu V."/>
            <person name="Roy S.W."/>
            <person name="Irimia M."/>
            <person name="Korzh V."/>
            <person name="Kondrychyn I."/>
            <person name="Lim Z.W."/>
            <person name="Tay B.H."/>
            <person name="Tohari S."/>
            <person name="Kong K.W."/>
            <person name="Ho S."/>
            <person name="Lorente-Galdos B."/>
            <person name="Quilez J."/>
            <person name="Marques-Bonet T."/>
            <person name="Raney B.J."/>
            <person name="Ingham P.W."/>
            <person name="Tay A."/>
            <person name="Hillier L.W."/>
            <person name="Minx P."/>
            <person name="Boehm T."/>
            <person name="Wilson R.K."/>
            <person name="Brenner S."/>
            <person name="Warren W.C."/>
        </authorList>
    </citation>
    <scope>NUCLEOTIDE SEQUENCE [LARGE SCALE GENOMIC DNA]</scope>
</reference>
<keyword evidence="7" id="KW-0406">Ion transport</keyword>
<comment type="subcellular location">
    <subcellularLocation>
        <location evidence="1">Membrane</location>
        <topology evidence="1">Multi-pass membrane protein</topology>
    </subcellularLocation>
</comment>
<dbReference type="GeneTree" id="ENSGT01030000234550"/>
<feature type="transmembrane region" description="Helical" evidence="8">
    <location>
        <begin position="561"/>
        <end position="580"/>
    </location>
</feature>
<feature type="transmembrane region" description="Helical" evidence="8">
    <location>
        <begin position="46"/>
        <end position="67"/>
    </location>
</feature>
<feature type="transmembrane region" description="Helical" evidence="8">
    <location>
        <begin position="111"/>
        <end position="139"/>
    </location>
</feature>
<sequence>MASFGQIVWAFRNPLLIFLIPIVMLPLPLVIPTTEAACGYTIIVMALYWCTEALPLAVTALIPVLFFPMFKIMVSQEVCKHYLKDTNMLLIGGLMVAIAVEQWNLHKRIALRVLLIVGVKPALLMLGFMGVTAFLSMWISNTATTAMMVPIAQAVLDQLNVSGSELENEELENGFVNKGLELAEKGSQMSDGKHTITDQNAPLAEIQCEQTLPLGNGHTGPIGDENGQTLAEQSKEEKEHTKLSKGMSLSVCYSASIGGAATLTGTTPNLIMVGQLKQLFPDSGDIVNFATWFGFSFPVTLIMLFLTWIWLQIVFLGFNFKKNFGCGKLQTKKEIAAYEVIKQEVKKLGPMTFAEIAVLILFIFLVLLWFTRDPGFIPGWASVLFNSNNKDFVTDATVVIFISVIMFIIPSAKPRLPYSKHKYGPAPSLLNWKLIQEKLPWNVVILLGGGFALAEGSEESGLSTWLGSQLIPLQNIPPWAIVIVLCLLVATFTECASNTATTSLFLPILASMAQRIGIHPLYIMLPCTICASFAFMLPVATPPNSIVFSYGYLKVSDMAKTGIIVNILGVLTISLAINTWGQVLFNLDSFPSWANSTKIP</sequence>
<evidence type="ECO:0000256" key="6">
    <source>
        <dbReference type="ARBA" id="ARBA00023136"/>
    </source>
</evidence>
<comment type="similarity">
    <text evidence="2">Belongs to the SLC13A/DASS transporter (TC 2.A.47) family. NADC subfamily.</text>
</comment>
<reference evidence="10" key="2">
    <citation type="journal article" date="2007" name="PLoS Biol.">
        <title>Survey sequencing and comparative analysis of the elephant shark (Callorhinchus milii) genome.</title>
        <authorList>
            <person name="Venkatesh B."/>
            <person name="Kirkness E.F."/>
            <person name="Loh Y.H."/>
            <person name="Halpern A.L."/>
            <person name="Lee A.P."/>
            <person name="Johnson J."/>
            <person name="Dandona N."/>
            <person name="Viswanathan L.D."/>
            <person name="Tay A."/>
            <person name="Venter J.C."/>
            <person name="Strausberg R.L."/>
            <person name="Brenner S."/>
        </authorList>
    </citation>
    <scope>NUCLEOTIDE SEQUENCE [LARGE SCALE GENOMIC DNA]</scope>
</reference>
<keyword evidence="5 8" id="KW-1133">Transmembrane helix</keyword>
<evidence type="ECO:0000256" key="3">
    <source>
        <dbReference type="ARBA" id="ARBA00022448"/>
    </source>
</evidence>
<feature type="transmembrane region" description="Helical" evidence="8">
    <location>
        <begin position="476"/>
        <end position="509"/>
    </location>
</feature>
<dbReference type="PANTHER" id="PTHR10283:SF82">
    <property type="entry name" value="SOLUTE CARRIER FAMILY 13 MEMBER 2"/>
    <property type="match status" value="1"/>
</dbReference>
<keyword evidence="10" id="KW-1185">Reference proteome</keyword>
<feature type="transmembrane region" description="Helical" evidence="8">
    <location>
        <begin position="352"/>
        <end position="372"/>
    </location>
</feature>
<reference evidence="9" key="4">
    <citation type="submission" date="2025-08" db="UniProtKB">
        <authorList>
            <consortium name="Ensembl"/>
        </authorList>
    </citation>
    <scope>IDENTIFICATION</scope>
</reference>
<dbReference type="GO" id="GO:0005886">
    <property type="term" value="C:plasma membrane"/>
    <property type="evidence" value="ECO:0007669"/>
    <property type="project" value="TreeGrafter"/>
</dbReference>
<evidence type="ECO:0000256" key="2">
    <source>
        <dbReference type="ARBA" id="ARBA00006772"/>
    </source>
</evidence>
<accession>A0A4W3JG79</accession>
<evidence type="ECO:0000256" key="1">
    <source>
        <dbReference type="ARBA" id="ARBA00004141"/>
    </source>
</evidence>
<feature type="transmembrane region" description="Helical" evidence="8">
    <location>
        <begin position="88"/>
        <end position="105"/>
    </location>
</feature>
<dbReference type="GO" id="GO:0015138">
    <property type="term" value="F:fumarate transmembrane transporter activity"/>
    <property type="evidence" value="ECO:0007669"/>
    <property type="project" value="TreeGrafter"/>
</dbReference>
<dbReference type="PROSITE" id="PS01271">
    <property type="entry name" value="NA_SULFATE"/>
    <property type="match status" value="1"/>
</dbReference>
<name>A0A4W3JG79_CALMI</name>
<dbReference type="GO" id="GO:0015139">
    <property type="term" value="F:alpha-ketoglutarate transmembrane transporter activity"/>
    <property type="evidence" value="ECO:0007669"/>
    <property type="project" value="TreeGrafter"/>
</dbReference>
<keyword evidence="7" id="KW-0739">Sodium transport</keyword>
<dbReference type="Ensembl" id="ENSCMIT00000031715.1">
    <property type="protein sequence ID" value="ENSCMIP00000031240.1"/>
    <property type="gene ID" value="ENSCMIG00000013422.1"/>
</dbReference>
<evidence type="ECO:0000256" key="5">
    <source>
        <dbReference type="ARBA" id="ARBA00022989"/>
    </source>
</evidence>
<feature type="transmembrane region" description="Helical" evidence="8">
    <location>
        <begin position="292"/>
        <end position="318"/>
    </location>
</feature>
<feature type="transmembrane region" description="Helical" evidence="8">
    <location>
        <begin position="521"/>
        <end position="541"/>
    </location>
</feature>
<organism evidence="9 10">
    <name type="scientific">Callorhinchus milii</name>
    <name type="common">Ghost shark</name>
    <dbReference type="NCBI Taxonomy" id="7868"/>
    <lineage>
        <taxon>Eukaryota</taxon>
        <taxon>Metazoa</taxon>
        <taxon>Chordata</taxon>
        <taxon>Craniata</taxon>
        <taxon>Vertebrata</taxon>
        <taxon>Chondrichthyes</taxon>
        <taxon>Holocephali</taxon>
        <taxon>Chimaeriformes</taxon>
        <taxon>Callorhinchidae</taxon>
        <taxon>Callorhinchus</taxon>
    </lineage>
</organism>
<evidence type="ECO:0000256" key="4">
    <source>
        <dbReference type="ARBA" id="ARBA00022692"/>
    </source>
</evidence>
<dbReference type="InterPro" id="IPR031312">
    <property type="entry name" value="Na/sul_symport_CS"/>
</dbReference>